<reference evidence="2 3" key="1">
    <citation type="submission" date="2019-08" db="EMBL/GenBank/DDBJ databases">
        <authorList>
            <person name="Peeters C."/>
        </authorList>
    </citation>
    <scope>NUCLEOTIDE SEQUENCE [LARGE SCALE GENOMIC DNA]</scope>
    <source>
        <strain evidence="2 3">LMG 31106</strain>
    </source>
</reference>
<dbReference type="EMBL" id="CABPSL010000015">
    <property type="protein sequence ID" value="VVE29662.1"/>
    <property type="molecule type" value="Genomic_DNA"/>
</dbReference>
<protein>
    <submittedName>
        <fullName evidence="2">Acyl carrier protein</fullName>
    </submittedName>
</protein>
<evidence type="ECO:0000259" key="1">
    <source>
        <dbReference type="PROSITE" id="PS50075"/>
    </source>
</evidence>
<dbReference type="PROSITE" id="PS50075">
    <property type="entry name" value="CARRIER"/>
    <property type="match status" value="1"/>
</dbReference>
<dbReference type="Pfam" id="PF00550">
    <property type="entry name" value="PP-binding"/>
    <property type="match status" value="1"/>
</dbReference>
<dbReference type="InterPro" id="IPR009081">
    <property type="entry name" value="PP-bd_ACP"/>
</dbReference>
<dbReference type="SUPFAM" id="SSF47336">
    <property type="entry name" value="ACP-like"/>
    <property type="match status" value="1"/>
</dbReference>
<organism evidence="2 3">
    <name type="scientific">Pandoraea cepalis</name>
    <dbReference type="NCBI Taxonomy" id="2508294"/>
    <lineage>
        <taxon>Bacteria</taxon>
        <taxon>Pseudomonadati</taxon>
        <taxon>Pseudomonadota</taxon>
        <taxon>Betaproteobacteria</taxon>
        <taxon>Burkholderiales</taxon>
        <taxon>Burkholderiaceae</taxon>
        <taxon>Pandoraea</taxon>
    </lineage>
</organism>
<dbReference type="RefSeq" id="WP_150564209.1">
    <property type="nucleotide sequence ID" value="NZ_CABPSL010000015.1"/>
</dbReference>
<dbReference type="AlphaFoldDB" id="A0A5E4X045"/>
<feature type="domain" description="Carrier" evidence="1">
    <location>
        <begin position="1"/>
        <end position="80"/>
    </location>
</feature>
<sequence length="82" mass="9320">MKVEEKLKEILVNNVYVETPMDEIGRDDSLRDVLGVDSIGFVELKEQIESSFSVTIEDDEFTPENFRTIATIEALIARLQVS</sequence>
<gene>
    <name evidence="2" type="primary">acpP_3</name>
    <name evidence="2" type="ORF">PCE31106_03573</name>
</gene>
<accession>A0A5E4X045</accession>
<dbReference type="OrthoDB" id="3395095at2"/>
<dbReference type="Proteomes" id="UP000384354">
    <property type="component" value="Unassembled WGS sequence"/>
</dbReference>
<evidence type="ECO:0000313" key="2">
    <source>
        <dbReference type="EMBL" id="VVE29662.1"/>
    </source>
</evidence>
<name>A0A5E4X045_9BURK</name>
<proteinExistence type="predicted"/>
<dbReference type="Gene3D" id="1.10.1200.10">
    <property type="entry name" value="ACP-like"/>
    <property type="match status" value="1"/>
</dbReference>
<dbReference type="InterPro" id="IPR036736">
    <property type="entry name" value="ACP-like_sf"/>
</dbReference>
<evidence type="ECO:0000313" key="3">
    <source>
        <dbReference type="Proteomes" id="UP000384354"/>
    </source>
</evidence>